<dbReference type="Proteomes" id="UP000596276">
    <property type="component" value="Chromosome 5"/>
</dbReference>
<protein>
    <submittedName>
        <fullName evidence="1">Uncharacterized protein</fullName>
    </submittedName>
</protein>
<proteinExistence type="predicted"/>
<keyword evidence="2" id="KW-1185">Reference proteome</keyword>
<gene>
    <name evidence="1" type="ORF">F9C07_1609989</name>
</gene>
<organism evidence="1 2">
    <name type="scientific">Aspergillus flavus (strain ATCC 200026 / FGSC A1120 / IAM 13836 / NRRL 3357 / JCM 12722 / SRRC 167)</name>
    <dbReference type="NCBI Taxonomy" id="332952"/>
    <lineage>
        <taxon>Eukaryota</taxon>
        <taxon>Fungi</taxon>
        <taxon>Dikarya</taxon>
        <taxon>Ascomycota</taxon>
        <taxon>Pezizomycotina</taxon>
        <taxon>Eurotiomycetes</taxon>
        <taxon>Eurotiomycetidae</taxon>
        <taxon>Eurotiales</taxon>
        <taxon>Aspergillaceae</taxon>
        <taxon>Aspergillus</taxon>
        <taxon>Aspergillus subgen. Circumdati</taxon>
    </lineage>
</organism>
<sequence length="618" mass="68372">MGDAARPGDDIFSQVLQESLKTWSSYLDAGSEGHLLPPHAIELKSLVSQTPAFLGAGLSSSGEKISFACEEKQSAQGKGSLFINGQSTWKTSRGICDLEPRVLPKQLQLAVGSRVTVKLSEDSPFSDWPGIHGLSGYDNGNYLSVLYLAWAYILSARWVELLSRSADHECYMGYTAQEGEDSQQSDNHTLIQIDLSDDACEEEALWWRAILYSENGWNATTKYNGHEYLSPWSVSAKGTGLTVATKASGGKSDPPSSMTALQYLTNFCVHHRLYAQCSVALAGALYIPFLRGRTVSLPFPKQIPRVDIKEGAGDSTVSISGVLNEYSELIPKCMTLSSNALGLRSLLCSTFFNPDIECNLVSAWLNPAFAVIDLISPGTSSLATLLANRQPRLGFLWLGAILTDLAKSILRDIRAGMTALDLPASAWTGTTHTFLTSEMGVINGESICRVDECRLQFITACEDHDRPPIWPWKPFGATKLCDAELLVRKHAQCPAHCLEYKSWEWILRNDSSIQDLGKPKTQYPNKAVHAFPNRTSAVLDDYRYNFFSEDLSEGATRGIFEWLRSTGYPCSERPIYQHSWLDLEGTDEEEAPDDAESDVEIQRTPKKMHVGRWLEGIE</sequence>
<accession>A0A7U2QSP4</accession>
<name>A0A7U2QSP4_ASPFN</name>
<reference evidence="2" key="1">
    <citation type="journal article" date="2021" name="G3 (Bethesda)">
        <title>Chromosome assembled and annotated genome sequence of Aspergillus flavus NRRL 3357.</title>
        <authorList>
            <person name="Skerker J.M."/>
            <person name="Pianalto K.M."/>
            <person name="Mondo S.J."/>
            <person name="Yang K."/>
            <person name="Arkin A.P."/>
            <person name="Keller N.P."/>
            <person name="Grigoriev I.V."/>
            <person name="Louise Glass N.L."/>
        </authorList>
    </citation>
    <scope>NUCLEOTIDE SEQUENCE [LARGE SCALE GENOMIC DNA]</scope>
    <source>
        <strain evidence="2">ATCC 200026 / FGSC A1120 / IAM 13836 / NRRL 3357 / JCM 12722 / SRRC 167</strain>
    </source>
</reference>
<dbReference type="AlphaFoldDB" id="A0A7U2QSP4"/>
<evidence type="ECO:0000313" key="2">
    <source>
        <dbReference type="Proteomes" id="UP000596276"/>
    </source>
</evidence>
<dbReference type="VEuPathDB" id="FungiDB:AFLA_005327"/>
<dbReference type="VEuPathDB" id="FungiDB:F9C07_1609989"/>
<dbReference type="EMBL" id="CP044621">
    <property type="protein sequence ID" value="QRD83516.1"/>
    <property type="molecule type" value="Genomic_DNA"/>
</dbReference>
<evidence type="ECO:0000313" key="1">
    <source>
        <dbReference type="EMBL" id="QRD83516.1"/>
    </source>
</evidence>